<dbReference type="Proteomes" id="UP000249254">
    <property type="component" value="Unassembled WGS sequence"/>
</dbReference>
<feature type="region of interest" description="Disordered" evidence="1">
    <location>
        <begin position="312"/>
        <end position="353"/>
    </location>
</feature>
<evidence type="ECO:0000313" key="5">
    <source>
        <dbReference type="Proteomes" id="UP000249254"/>
    </source>
</evidence>
<feature type="compositionally biased region" description="Pro residues" evidence="1">
    <location>
        <begin position="321"/>
        <end position="332"/>
    </location>
</feature>
<dbReference type="NCBIfam" id="TIGR02098">
    <property type="entry name" value="MJ0042_CXXC"/>
    <property type="match status" value="1"/>
</dbReference>
<evidence type="ECO:0000256" key="1">
    <source>
        <dbReference type="SAM" id="MobiDB-lite"/>
    </source>
</evidence>
<feature type="compositionally biased region" description="Low complexity" evidence="1">
    <location>
        <begin position="140"/>
        <end position="150"/>
    </location>
</feature>
<accession>A0A328ACD0</accession>
<feature type="compositionally biased region" description="Low complexity" evidence="1">
    <location>
        <begin position="110"/>
        <end position="125"/>
    </location>
</feature>
<reference evidence="5" key="1">
    <citation type="submission" date="2018-05" db="EMBL/GenBank/DDBJ databases">
        <authorList>
            <person name="Li X."/>
        </authorList>
    </citation>
    <scope>NUCLEOTIDE SEQUENCE [LARGE SCALE GENOMIC DNA]</scope>
    <source>
        <strain evidence="5">LX32</strain>
    </source>
</reference>
<evidence type="ECO:0000259" key="3">
    <source>
        <dbReference type="Pfam" id="PF13717"/>
    </source>
</evidence>
<dbReference type="NCBIfam" id="NF038353">
    <property type="entry name" value="FxLYD_dom"/>
    <property type="match status" value="1"/>
</dbReference>
<feature type="transmembrane region" description="Helical" evidence="2">
    <location>
        <begin position="174"/>
        <end position="194"/>
    </location>
</feature>
<feature type="domain" description="Zinc finger/thioredoxin putative" evidence="3">
    <location>
        <begin position="45"/>
        <end position="79"/>
    </location>
</feature>
<keyword evidence="5" id="KW-1185">Reference proteome</keyword>
<dbReference type="Pfam" id="PF11906">
    <property type="entry name" value="DUF3426"/>
    <property type="match status" value="1"/>
</dbReference>
<sequence>MVTPSKRTISSSAEKTAAAFGFLDMEAEIGDLGAGLLEASDSPRMILTCPECDTSYFVDDSRIPKAGRMVKCSNCGARWEARNEPTAIIEEEAPADEPAPSPAAEPEPAPVEAAAEPSEPAAADELAPEDVEIVAVEPEADAAGAEAAAEPEPEIAPRPRPAAPPPRNEARGRVALLASMAAVVVALVAGAIAFRGQVVKLVPQSQAAYAGLGLPVNSVGLVIEEVKAEPTFLGGRPVLSVTGSIRNVKGEAVEAPPLRVNLLGRDGKAVAAKVVRPVDARVPAGAVRHFAIAISDPPSNARDLEVVFDLSPQRAAAGPAPAAPEGPAPEGPAPVEAQPLPDATPASLPGEHG</sequence>
<dbReference type="EMBL" id="QFYQ01000002">
    <property type="protein sequence ID" value="RAK51856.1"/>
    <property type="molecule type" value="Genomic_DNA"/>
</dbReference>
<evidence type="ECO:0000313" key="4">
    <source>
        <dbReference type="EMBL" id="RAK51856.1"/>
    </source>
</evidence>
<feature type="region of interest" description="Disordered" evidence="1">
    <location>
        <begin position="140"/>
        <end position="168"/>
    </location>
</feature>
<feature type="region of interest" description="Disordered" evidence="1">
    <location>
        <begin position="94"/>
        <end position="126"/>
    </location>
</feature>
<dbReference type="OrthoDB" id="7159357at2"/>
<dbReference type="AlphaFoldDB" id="A0A328ACD0"/>
<gene>
    <name evidence="4" type="ORF">DJ017_18750</name>
</gene>
<feature type="compositionally biased region" description="Pro residues" evidence="1">
    <location>
        <begin position="154"/>
        <end position="167"/>
    </location>
</feature>
<keyword evidence="2" id="KW-0812">Transmembrane</keyword>
<organism evidence="4 5">
    <name type="scientific">Phenylobacterium soli</name>
    <dbReference type="NCBI Taxonomy" id="2170551"/>
    <lineage>
        <taxon>Bacteria</taxon>
        <taxon>Pseudomonadati</taxon>
        <taxon>Pseudomonadota</taxon>
        <taxon>Alphaproteobacteria</taxon>
        <taxon>Caulobacterales</taxon>
        <taxon>Caulobacteraceae</taxon>
        <taxon>Phenylobacterium</taxon>
    </lineage>
</organism>
<dbReference type="InterPro" id="IPR011723">
    <property type="entry name" value="Znf/thioredoxin_put"/>
</dbReference>
<comment type="caution">
    <text evidence="4">The sequence shown here is derived from an EMBL/GenBank/DDBJ whole genome shotgun (WGS) entry which is preliminary data.</text>
</comment>
<protein>
    <recommendedName>
        <fullName evidence="3">Zinc finger/thioredoxin putative domain-containing protein</fullName>
    </recommendedName>
</protein>
<proteinExistence type="predicted"/>
<dbReference type="Pfam" id="PF13717">
    <property type="entry name" value="Zn_ribbon_4"/>
    <property type="match status" value="1"/>
</dbReference>
<keyword evidence="2" id="KW-1133">Transmembrane helix</keyword>
<name>A0A328ACD0_9CAUL</name>
<keyword evidence="2" id="KW-0472">Membrane</keyword>
<dbReference type="InterPro" id="IPR021834">
    <property type="entry name" value="DUF3426"/>
</dbReference>
<evidence type="ECO:0000256" key="2">
    <source>
        <dbReference type="SAM" id="Phobius"/>
    </source>
</evidence>
<dbReference type="RefSeq" id="WP_111530418.1">
    <property type="nucleotide sequence ID" value="NZ_QFYQ01000002.1"/>
</dbReference>
<feature type="compositionally biased region" description="Pro residues" evidence="1">
    <location>
        <begin position="97"/>
        <end position="109"/>
    </location>
</feature>
<dbReference type="InterPro" id="IPR047676">
    <property type="entry name" value="FxLYD_dom"/>
</dbReference>